<keyword evidence="6 8" id="KW-0560">Oxidoreductase</keyword>
<evidence type="ECO:0000256" key="3">
    <source>
        <dbReference type="ARBA" id="ARBA00022630"/>
    </source>
</evidence>
<name>A0ABP8H5F2_9BURK</name>
<keyword evidence="5 8" id="KW-0521">NADP</keyword>
<dbReference type="Proteomes" id="UP001501671">
    <property type="component" value="Unassembled WGS sequence"/>
</dbReference>
<dbReference type="EC" id="1.-.-.-" evidence="8"/>
<dbReference type="InterPro" id="IPR026021">
    <property type="entry name" value="YdjA-like"/>
</dbReference>
<sequence length="196" mass="20888">MSTIPDAAARAGDIVDLMITRVSPARLVAPAPSEAELERILRAGARAPDHGRLRPWRFVIIDEAARPRFSEMLAASLRARKPEASDAELQRERDKALRAPLIIAVAARPVQAKVPEIEQVLAVAACTENMILAAHALGYGATWKTGDAAYDDAVKAGLGLEPGDAIVAFLYLGTTAAAPPSREPMLEGLVQRLAPN</sequence>
<evidence type="ECO:0000313" key="11">
    <source>
        <dbReference type="Proteomes" id="UP001501671"/>
    </source>
</evidence>
<dbReference type="InterPro" id="IPR029479">
    <property type="entry name" value="Nitroreductase"/>
</dbReference>
<evidence type="ECO:0000256" key="6">
    <source>
        <dbReference type="ARBA" id="ARBA00023002"/>
    </source>
</evidence>
<comment type="similarity">
    <text evidence="2 8">Belongs to the nitroreductase family.</text>
</comment>
<keyword evidence="7 8" id="KW-0520">NAD</keyword>
<gene>
    <name evidence="10" type="ORF">GCM10023144_27100</name>
</gene>
<organism evidence="10 11">
    <name type="scientific">Pigmentiphaga soli</name>
    <dbReference type="NCBI Taxonomy" id="1007095"/>
    <lineage>
        <taxon>Bacteria</taxon>
        <taxon>Pseudomonadati</taxon>
        <taxon>Pseudomonadota</taxon>
        <taxon>Betaproteobacteria</taxon>
        <taxon>Burkholderiales</taxon>
        <taxon>Alcaligenaceae</taxon>
        <taxon>Pigmentiphaga</taxon>
    </lineage>
</organism>
<accession>A0ABP8H5F2</accession>
<protein>
    <recommendedName>
        <fullName evidence="8">Putative NAD(P)H nitroreductase</fullName>
        <ecNumber evidence="8">1.-.-.-</ecNumber>
    </recommendedName>
</protein>
<feature type="domain" description="Nitroreductase" evidence="9">
    <location>
        <begin position="30"/>
        <end position="173"/>
    </location>
</feature>
<dbReference type="PANTHER" id="PTHR43821:SF1">
    <property type="entry name" value="NAD(P)H NITROREDUCTASE YDJA-RELATED"/>
    <property type="match status" value="1"/>
</dbReference>
<dbReference type="Pfam" id="PF00881">
    <property type="entry name" value="Nitroreductase"/>
    <property type="match status" value="1"/>
</dbReference>
<comment type="cofactor">
    <cofactor evidence="1 8">
        <name>FMN</name>
        <dbReference type="ChEBI" id="CHEBI:58210"/>
    </cofactor>
</comment>
<keyword evidence="3 8" id="KW-0285">Flavoprotein</keyword>
<dbReference type="Gene3D" id="3.40.109.10">
    <property type="entry name" value="NADH Oxidase"/>
    <property type="match status" value="1"/>
</dbReference>
<comment type="caution">
    <text evidence="10">The sequence shown here is derived from an EMBL/GenBank/DDBJ whole genome shotgun (WGS) entry which is preliminary data.</text>
</comment>
<evidence type="ECO:0000256" key="2">
    <source>
        <dbReference type="ARBA" id="ARBA00007118"/>
    </source>
</evidence>
<dbReference type="EMBL" id="BAABFO010000012">
    <property type="protein sequence ID" value="GAA4334642.1"/>
    <property type="molecule type" value="Genomic_DNA"/>
</dbReference>
<evidence type="ECO:0000256" key="4">
    <source>
        <dbReference type="ARBA" id="ARBA00022643"/>
    </source>
</evidence>
<keyword evidence="11" id="KW-1185">Reference proteome</keyword>
<dbReference type="InterPro" id="IPR000415">
    <property type="entry name" value="Nitroreductase-like"/>
</dbReference>
<evidence type="ECO:0000256" key="7">
    <source>
        <dbReference type="ARBA" id="ARBA00023027"/>
    </source>
</evidence>
<dbReference type="InterPro" id="IPR052530">
    <property type="entry name" value="NAD(P)H_nitroreductase"/>
</dbReference>
<evidence type="ECO:0000256" key="1">
    <source>
        <dbReference type="ARBA" id="ARBA00001917"/>
    </source>
</evidence>
<dbReference type="SUPFAM" id="SSF55469">
    <property type="entry name" value="FMN-dependent nitroreductase-like"/>
    <property type="match status" value="1"/>
</dbReference>
<dbReference type="PIRSF" id="PIRSF000232">
    <property type="entry name" value="YdjA"/>
    <property type="match status" value="1"/>
</dbReference>
<reference evidence="11" key="1">
    <citation type="journal article" date="2019" name="Int. J. Syst. Evol. Microbiol.">
        <title>The Global Catalogue of Microorganisms (GCM) 10K type strain sequencing project: providing services to taxonomists for standard genome sequencing and annotation.</title>
        <authorList>
            <consortium name="The Broad Institute Genomics Platform"/>
            <consortium name="The Broad Institute Genome Sequencing Center for Infectious Disease"/>
            <person name="Wu L."/>
            <person name="Ma J."/>
        </authorList>
    </citation>
    <scope>NUCLEOTIDE SEQUENCE [LARGE SCALE GENOMIC DNA]</scope>
    <source>
        <strain evidence="11">JCM 17666</strain>
    </source>
</reference>
<proteinExistence type="inferred from homology"/>
<keyword evidence="4 8" id="KW-0288">FMN</keyword>
<dbReference type="PANTHER" id="PTHR43821">
    <property type="entry name" value="NAD(P)H NITROREDUCTASE YDJA-RELATED"/>
    <property type="match status" value="1"/>
</dbReference>
<dbReference type="RefSeq" id="WP_345250323.1">
    <property type="nucleotide sequence ID" value="NZ_BAABFO010000012.1"/>
</dbReference>
<evidence type="ECO:0000256" key="5">
    <source>
        <dbReference type="ARBA" id="ARBA00022857"/>
    </source>
</evidence>
<evidence type="ECO:0000256" key="8">
    <source>
        <dbReference type="PIRNR" id="PIRNR000232"/>
    </source>
</evidence>
<evidence type="ECO:0000313" key="10">
    <source>
        <dbReference type="EMBL" id="GAA4334642.1"/>
    </source>
</evidence>
<dbReference type="CDD" id="cd02135">
    <property type="entry name" value="YdjA-like"/>
    <property type="match status" value="1"/>
</dbReference>
<evidence type="ECO:0000259" key="9">
    <source>
        <dbReference type="Pfam" id="PF00881"/>
    </source>
</evidence>